<evidence type="ECO:0000313" key="3">
    <source>
        <dbReference type="Proteomes" id="UP000613743"/>
    </source>
</evidence>
<keyword evidence="1" id="KW-1133">Transmembrane helix</keyword>
<keyword evidence="1" id="KW-0812">Transmembrane</keyword>
<reference evidence="2" key="2">
    <citation type="submission" date="2020-09" db="EMBL/GenBank/DDBJ databases">
        <authorList>
            <person name="Sun Q."/>
            <person name="Ohkuma M."/>
        </authorList>
    </citation>
    <scope>NUCLEOTIDE SEQUENCE</scope>
    <source>
        <strain evidence="2">JCM 30804</strain>
    </source>
</reference>
<dbReference type="EMBL" id="BMPZ01000022">
    <property type="protein sequence ID" value="GGI93551.1"/>
    <property type="molecule type" value="Genomic_DNA"/>
</dbReference>
<keyword evidence="1" id="KW-0472">Membrane</keyword>
<proteinExistence type="predicted"/>
<evidence type="ECO:0000313" key="2">
    <source>
        <dbReference type="EMBL" id="GGI93551.1"/>
    </source>
</evidence>
<dbReference type="AlphaFoldDB" id="A0A917NE79"/>
<dbReference type="RefSeq" id="WP_188923105.1">
    <property type="nucleotide sequence ID" value="NZ_BMPZ01000022.1"/>
</dbReference>
<organism evidence="2 3">
    <name type="scientific">Shewanella gelidii</name>
    <dbReference type="NCBI Taxonomy" id="1642821"/>
    <lineage>
        <taxon>Bacteria</taxon>
        <taxon>Pseudomonadati</taxon>
        <taxon>Pseudomonadota</taxon>
        <taxon>Gammaproteobacteria</taxon>
        <taxon>Alteromonadales</taxon>
        <taxon>Shewanellaceae</taxon>
        <taxon>Shewanella</taxon>
    </lineage>
</organism>
<protein>
    <submittedName>
        <fullName evidence="2">Uncharacterized protein</fullName>
    </submittedName>
</protein>
<sequence length="174" mass="19405">MESECTVLLSSDVFKVAIGALIGLTGSLIVTMMTYRIETTKMRANHRASIIKEAQLAAHDHFSALSDMINTLQKYPTPHTVPQSVVLEEELNPIFEKMHLCQKEMHRKSSQLKSIGLIELADKATDCVKPIESFATSFSESGHYSDLLSVAGKMNSLEDVFLESVNNEYKKLKL</sequence>
<comment type="caution">
    <text evidence="2">The sequence shown here is derived from an EMBL/GenBank/DDBJ whole genome shotgun (WGS) entry which is preliminary data.</text>
</comment>
<name>A0A917NE79_9GAMM</name>
<evidence type="ECO:0000256" key="1">
    <source>
        <dbReference type="SAM" id="Phobius"/>
    </source>
</evidence>
<gene>
    <name evidence="2" type="ORF">GCM10009332_33490</name>
</gene>
<keyword evidence="3" id="KW-1185">Reference proteome</keyword>
<accession>A0A917NE79</accession>
<reference evidence="2" key="1">
    <citation type="journal article" date="2014" name="Int. J. Syst. Evol. Microbiol.">
        <title>Complete genome sequence of Corynebacterium casei LMG S-19264T (=DSM 44701T), isolated from a smear-ripened cheese.</title>
        <authorList>
            <consortium name="US DOE Joint Genome Institute (JGI-PGF)"/>
            <person name="Walter F."/>
            <person name="Albersmeier A."/>
            <person name="Kalinowski J."/>
            <person name="Ruckert C."/>
        </authorList>
    </citation>
    <scope>NUCLEOTIDE SEQUENCE</scope>
    <source>
        <strain evidence="2">JCM 30804</strain>
    </source>
</reference>
<dbReference type="Proteomes" id="UP000613743">
    <property type="component" value="Unassembled WGS sequence"/>
</dbReference>
<feature type="transmembrane region" description="Helical" evidence="1">
    <location>
        <begin position="16"/>
        <end position="37"/>
    </location>
</feature>